<dbReference type="SUPFAM" id="SSF52540">
    <property type="entry name" value="P-loop containing nucleoside triphosphate hydrolases"/>
    <property type="match status" value="1"/>
</dbReference>
<dbReference type="NCBIfam" id="TIGR02640">
    <property type="entry name" value="gas_vesic_GvpN"/>
    <property type="match status" value="1"/>
</dbReference>
<evidence type="ECO:0000256" key="4">
    <source>
        <dbReference type="ARBA" id="ARBA00022801"/>
    </source>
</evidence>
<comment type="subcellular location">
    <subcellularLocation>
        <location evidence="1">Cytoplasm</location>
    </subcellularLocation>
</comment>
<dbReference type="EMBL" id="JAMPKX010000003">
    <property type="protein sequence ID" value="MEP0947061.1"/>
    <property type="molecule type" value="Genomic_DNA"/>
</dbReference>
<dbReference type="PANTHER" id="PTHR48103">
    <property type="entry name" value="MIDASIN-RELATED"/>
    <property type="match status" value="1"/>
</dbReference>
<dbReference type="RefSeq" id="WP_190701167.1">
    <property type="nucleotide sequence ID" value="NZ_JAMPKX010000003.1"/>
</dbReference>
<name>A0ABV0K2R7_9CYAN</name>
<keyword evidence="5" id="KW-0067">ATP-binding</keyword>
<organism evidence="8 9">
    <name type="scientific">Leptolyngbya subtilissima DQ-A4</name>
    <dbReference type="NCBI Taxonomy" id="2933933"/>
    <lineage>
        <taxon>Bacteria</taxon>
        <taxon>Bacillati</taxon>
        <taxon>Cyanobacteriota</taxon>
        <taxon>Cyanophyceae</taxon>
        <taxon>Leptolyngbyales</taxon>
        <taxon>Leptolyngbyaceae</taxon>
        <taxon>Leptolyngbya group</taxon>
        <taxon>Leptolyngbya</taxon>
    </lineage>
</organism>
<feature type="domain" description="ATPase dynein-related AAA" evidence="7">
    <location>
        <begin position="36"/>
        <end position="188"/>
    </location>
</feature>
<comment type="caution">
    <text evidence="8">The sequence shown here is derived from an EMBL/GenBank/DDBJ whole genome shotgun (WGS) entry which is preliminary data.</text>
</comment>
<evidence type="ECO:0000313" key="8">
    <source>
        <dbReference type="EMBL" id="MEP0947061.1"/>
    </source>
</evidence>
<keyword evidence="2" id="KW-0963">Cytoplasm</keyword>
<protein>
    <submittedName>
        <fullName evidence="8">Gas vesicle protein GvpN</fullName>
    </submittedName>
</protein>
<dbReference type="Pfam" id="PF07728">
    <property type="entry name" value="AAA_5"/>
    <property type="match status" value="1"/>
</dbReference>
<keyword evidence="9" id="KW-1185">Reference proteome</keyword>
<dbReference type="Proteomes" id="UP001482513">
    <property type="component" value="Unassembled WGS sequence"/>
</dbReference>
<dbReference type="InterPro" id="IPR011704">
    <property type="entry name" value="ATPase_dyneun-rel_AAA"/>
</dbReference>
<evidence type="ECO:0000256" key="1">
    <source>
        <dbReference type="ARBA" id="ARBA00004496"/>
    </source>
</evidence>
<reference evidence="8 9" key="1">
    <citation type="submission" date="2022-04" db="EMBL/GenBank/DDBJ databases">
        <title>Positive selection, recombination, and allopatry shape intraspecific diversity of widespread and dominant cyanobacteria.</title>
        <authorList>
            <person name="Wei J."/>
            <person name="Shu W."/>
            <person name="Hu C."/>
        </authorList>
    </citation>
    <scope>NUCLEOTIDE SEQUENCE [LARGE SCALE GENOMIC DNA]</scope>
    <source>
        <strain evidence="8 9">DQ-A4</strain>
    </source>
</reference>
<sequence>MNTVLQARPRNFVSTPTLERTSLRALRYLQSGYSIHLKGPAGTGKTTLALHLADLLARPIMLLFGDDEFKTSDLIGNQSGYTRKKVVDNYIHSVVKVEDELRHNWTDSRLTLACREGFTMVYDEFNRSRPEVNNVLLSALEEKLLVLPPSNNRAEYIRVSPHFRAILTSNPEEYCGVHGTQDALQDRLITINMPEPDELAQQQILVQKVGIDSSAALQIVQLVKAFQSSVAPDMVSSLRPSLMIATICNDHGILPLAENADFRDVCSDILLARSKEPAPDATRHLWNLFNRFVVSQAALVNDLTLKPEAQPAARFHGEEEDDAPLQPLEALVESAEDDVAIDDEPVVEAQDQDLQTEDLAESISPEAQSETIVEAPAEAESLPEEVLKVQVNPNDDIETRIFDYLDTTGTASLVNIEGALDLNRFQAVNAVKSMLDQGLIEKQETDGQLQGYQLSSN</sequence>
<proteinExistence type="predicted"/>
<accession>A0ABV0K2R7</accession>
<keyword evidence="3" id="KW-0547">Nucleotide-binding</keyword>
<evidence type="ECO:0000259" key="7">
    <source>
        <dbReference type="Pfam" id="PF07728"/>
    </source>
</evidence>
<comment type="catalytic activity">
    <reaction evidence="6">
        <text>ATP + H2O = ADP + phosphate + H(+)</text>
        <dbReference type="Rhea" id="RHEA:13065"/>
        <dbReference type="ChEBI" id="CHEBI:15377"/>
        <dbReference type="ChEBI" id="CHEBI:15378"/>
        <dbReference type="ChEBI" id="CHEBI:30616"/>
        <dbReference type="ChEBI" id="CHEBI:43474"/>
        <dbReference type="ChEBI" id="CHEBI:456216"/>
    </reaction>
</comment>
<gene>
    <name evidence="8" type="primary">gvpN</name>
    <name evidence="8" type="ORF">NC992_09280</name>
</gene>
<keyword evidence="4" id="KW-0378">Hydrolase</keyword>
<evidence type="ECO:0000256" key="3">
    <source>
        <dbReference type="ARBA" id="ARBA00022741"/>
    </source>
</evidence>
<evidence type="ECO:0000256" key="5">
    <source>
        <dbReference type="ARBA" id="ARBA00022840"/>
    </source>
</evidence>
<dbReference type="InterPro" id="IPR013462">
    <property type="entry name" value="Gas-vesicle_GvpN"/>
</dbReference>
<evidence type="ECO:0000313" key="9">
    <source>
        <dbReference type="Proteomes" id="UP001482513"/>
    </source>
</evidence>
<dbReference type="InterPro" id="IPR027417">
    <property type="entry name" value="P-loop_NTPase"/>
</dbReference>
<evidence type="ECO:0000256" key="2">
    <source>
        <dbReference type="ARBA" id="ARBA00022490"/>
    </source>
</evidence>
<dbReference type="PANTHER" id="PTHR48103:SF2">
    <property type="entry name" value="MIDASIN"/>
    <property type="match status" value="1"/>
</dbReference>
<dbReference type="Gene3D" id="3.40.50.300">
    <property type="entry name" value="P-loop containing nucleotide triphosphate hydrolases"/>
    <property type="match status" value="1"/>
</dbReference>
<evidence type="ECO:0000256" key="6">
    <source>
        <dbReference type="ARBA" id="ARBA00049360"/>
    </source>
</evidence>